<dbReference type="RefSeq" id="WP_136433402.1">
    <property type="nucleotide sequence ID" value="NZ_JBHSNS010000001.1"/>
</dbReference>
<organism evidence="2 3">
    <name type="scientific">Nocardioides vastitatis</name>
    <dbReference type="NCBI Taxonomy" id="2568655"/>
    <lineage>
        <taxon>Bacteria</taxon>
        <taxon>Bacillati</taxon>
        <taxon>Actinomycetota</taxon>
        <taxon>Actinomycetes</taxon>
        <taxon>Propionibacteriales</taxon>
        <taxon>Nocardioidaceae</taxon>
        <taxon>Nocardioides</taxon>
    </lineage>
</organism>
<reference evidence="3" key="1">
    <citation type="journal article" date="2019" name="Int. J. Syst. Evol. Microbiol.">
        <title>The Global Catalogue of Microorganisms (GCM) 10K type strain sequencing project: providing services to taxonomists for standard genome sequencing and annotation.</title>
        <authorList>
            <consortium name="The Broad Institute Genomics Platform"/>
            <consortium name="The Broad Institute Genome Sequencing Center for Infectious Disease"/>
            <person name="Wu L."/>
            <person name="Ma J."/>
        </authorList>
    </citation>
    <scope>NUCLEOTIDE SEQUENCE [LARGE SCALE GENOMIC DNA]</scope>
    <source>
        <strain evidence="3">YIM 94188</strain>
    </source>
</reference>
<evidence type="ECO:0000256" key="1">
    <source>
        <dbReference type="SAM" id="SignalP"/>
    </source>
</evidence>
<evidence type="ECO:0000313" key="3">
    <source>
        <dbReference type="Proteomes" id="UP001596072"/>
    </source>
</evidence>
<sequence>MKKLVLGVLAAALMSVSLSTAPAQAGPYTGTVGTSVAVVAISKNLPRTAHAVARVRVLPKSGNAKVRAGVAKMICMRTTPNGNVVRRDGRLTRYNGDRQGVIGPRLYARANWRCIVKYYGKSSVYKTSQSAAFRVRVR</sequence>
<keyword evidence="3" id="KW-1185">Reference proteome</keyword>
<comment type="caution">
    <text evidence="2">The sequence shown here is derived from an EMBL/GenBank/DDBJ whole genome shotgun (WGS) entry which is preliminary data.</text>
</comment>
<dbReference type="Proteomes" id="UP001596072">
    <property type="component" value="Unassembled WGS sequence"/>
</dbReference>
<name>A0ABW0Z8X4_9ACTN</name>
<feature type="chain" id="PRO_5047540290" evidence="1">
    <location>
        <begin position="26"/>
        <end position="138"/>
    </location>
</feature>
<evidence type="ECO:0000313" key="2">
    <source>
        <dbReference type="EMBL" id="MFC5727439.1"/>
    </source>
</evidence>
<accession>A0ABW0Z8X4</accession>
<protein>
    <submittedName>
        <fullName evidence="2">Uncharacterized protein</fullName>
    </submittedName>
</protein>
<gene>
    <name evidence="2" type="ORF">ACFPQB_00820</name>
</gene>
<feature type="signal peptide" evidence="1">
    <location>
        <begin position="1"/>
        <end position="25"/>
    </location>
</feature>
<dbReference type="EMBL" id="JBHSNS010000001">
    <property type="protein sequence ID" value="MFC5727439.1"/>
    <property type="molecule type" value="Genomic_DNA"/>
</dbReference>
<proteinExistence type="predicted"/>
<keyword evidence="1" id="KW-0732">Signal</keyword>